<dbReference type="Proteomes" id="UP000625568">
    <property type="component" value="Chromosome 2"/>
</dbReference>
<reference evidence="1 2" key="1">
    <citation type="submission" date="2021-02" db="EMBL/GenBank/DDBJ databases">
        <title>FDA dAtabase for Regulatory Grade micrObial Sequences (FDA-ARGOS): Supporting development and validation of Infectious Disease Dx tests.</title>
        <authorList>
            <person name="Minogue T."/>
            <person name="Wolcott M."/>
            <person name="Wasieloski L."/>
            <person name="Aguilar W."/>
            <person name="Moore D."/>
            <person name="Jaissle J."/>
            <person name="Tallon L."/>
            <person name="Sadzewicz L."/>
            <person name="Zhao X."/>
            <person name="Boylan J."/>
            <person name="Ott S."/>
            <person name="Bowen H."/>
            <person name="Vavikolanu K."/>
            <person name="Mehta A."/>
            <person name="Aluvathingal J."/>
            <person name="Nadendla S."/>
            <person name="Yan Y."/>
            <person name="Sichtig H."/>
        </authorList>
    </citation>
    <scope>NUCLEOTIDE SEQUENCE [LARGE SCALE GENOMIC DNA]</scope>
    <source>
        <strain evidence="1 2">FDAARGOS_1272</strain>
    </source>
</reference>
<dbReference type="AlphaFoldDB" id="A0A892IDL5"/>
<dbReference type="RefSeq" id="WP_035974539.1">
    <property type="nucleotide sequence ID" value="NZ_CABVPR010000035.1"/>
</dbReference>
<name>A0A892IDL5_9BURK</name>
<dbReference type="EMBL" id="CP069483">
    <property type="protein sequence ID" value="QRO79471.1"/>
    <property type="molecule type" value="Genomic_DNA"/>
</dbReference>
<protein>
    <submittedName>
        <fullName evidence="1">Uncharacterized protein</fullName>
    </submittedName>
</protein>
<proteinExistence type="predicted"/>
<keyword evidence="2" id="KW-1185">Reference proteome</keyword>
<gene>
    <name evidence="1" type="ORF">I6K02_23300</name>
</gene>
<evidence type="ECO:0000313" key="2">
    <source>
        <dbReference type="Proteomes" id="UP000625568"/>
    </source>
</evidence>
<evidence type="ECO:0000313" key="1">
    <source>
        <dbReference type="EMBL" id="QRO79471.1"/>
    </source>
</evidence>
<accession>A0A892IDL5</accession>
<dbReference type="GeneID" id="93129341"/>
<sequence length="138" mass="14825">MVETTAAERTDTHASATRELLALGELADMLRQLGMEAADAPADIARYLNGLNAVARRIRRMAALDARGREAAARHYYAGVIAGACGDDSAIARGVSDDLARQARHADRAVLRCFISVARIGRRHGRTFAAQCGARMFA</sequence>
<organism evidence="1 2">
    <name type="scientific">Burkholderia dolosa</name>
    <dbReference type="NCBI Taxonomy" id="152500"/>
    <lineage>
        <taxon>Bacteria</taxon>
        <taxon>Pseudomonadati</taxon>
        <taxon>Pseudomonadota</taxon>
        <taxon>Betaproteobacteria</taxon>
        <taxon>Burkholderiales</taxon>
        <taxon>Burkholderiaceae</taxon>
        <taxon>Burkholderia</taxon>
        <taxon>Burkholderia cepacia complex</taxon>
    </lineage>
</organism>